<comment type="catalytic activity">
    <reaction evidence="8 10">
        <text>dITP + H2O = dIMP + diphosphate + H(+)</text>
        <dbReference type="Rhea" id="RHEA:28342"/>
        <dbReference type="ChEBI" id="CHEBI:15377"/>
        <dbReference type="ChEBI" id="CHEBI:15378"/>
        <dbReference type="ChEBI" id="CHEBI:33019"/>
        <dbReference type="ChEBI" id="CHEBI:61194"/>
        <dbReference type="ChEBI" id="CHEBI:61382"/>
        <dbReference type="EC" id="3.6.1.66"/>
    </reaction>
</comment>
<evidence type="ECO:0000256" key="1">
    <source>
        <dbReference type="ARBA" id="ARBA00008023"/>
    </source>
</evidence>
<evidence type="ECO:0000256" key="8">
    <source>
        <dbReference type="ARBA" id="ARBA00051875"/>
    </source>
</evidence>
<reference evidence="12" key="1">
    <citation type="submission" date="2020-02" db="EMBL/GenBank/DDBJ databases">
        <authorList>
            <person name="Meier V. D."/>
        </authorList>
    </citation>
    <scope>NUCLEOTIDE SEQUENCE</scope>
    <source>
        <strain evidence="12">AVDCRST_MAG30</strain>
    </source>
</reference>
<keyword evidence="7 10" id="KW-0546">Nucleotide metabolism</keyword>
<comment type="similarity">
    <text evidence="1 10 11">Belongs to the HAM1 NTPase family.</text>
</comment>
<feature type="binding site" evidence="10">
    <location>
        <begin position="7"/>
        <end position="12"/>
    </location>
    <ligand>
        <name>substrate</name>
    </ligand>
</feature>
<dbReference type="GO" id="GO:0036222">
    <property type="term" value="F:XTP diphosphatase activity"/>
    <property type="evidence" value="ECO:0007669"/>
    <property type="project" value="UniProtKB-UniRule"/>
</dbReference>
<feature type="binding site" evidence="10">
    <location>
        <position position="170"/>
    </location>
    <ligand>
        <name>substrate</name>
    </ligand>
</feature>
<gene>
    <name evidence="12" type="ORF">AVDCRST_MAG30-1465</name>
</gene>
<dbReference type="EC" id="3.6.1.66" evidence="10"/>
<dbReference type="Gene3D" id="3.90.950.10">
    <property type="match status" value="1"/>
</dbReference>
<comment type="cofactor">
    <cofactor evidence="10">
        <name>Mg(2+)</name>
        <dbReference type="ChEBI" id="CHEBI:18420"/>
    </cofactor>
    <text evidence="10">Binds 1 Mg(2+) ion per subunit.</text>
</comment>
<dbReference type="GO" id="GO:0000166">
    <property type="term" value="F:nucleotide binding"/>
    <property type="evidence" value="ECO:0007669"/>
    <property type="project" value="UniProtKB-KW"/>
</dbReference>
<dbReference type="GO" id="GO:0005829">
    <property type="term" value="C:cytosol"/>
    <property type="evidence" value="ECO:0007669"/>
    <property type="project" value="TreeGrafter"/>
</dbReference>
<dbReference type="GO" id="GO:0046872">
    <property type="term" value="F:metal ion binding"/>
    <property type="evidence" value="ECO:0007669"/>
    <property type="project" value="UniProtKB-KW"/>
</dbReference>
<comment type="caution">
    <text evidence="10">Lacks conserved residue(s) required for the propagation of feature annotation.</text>
</comment>
<feature type="binding site" evidence="10">
    <location>
        <position position="67"/>
    </location>
    <ligand>
        <name>substrate</name>
    </ligand>
</feature>
<feature type="binding site" evidence="10">
    <location>
        <position position="66"/>
    </location>
    <ligand>
        <name>Mg(2+)</name>
        <dbReference type="ChEBI" id="CHEBI:18420"/>
    </ligand>
</feature>
<feature type="active site" description="Proton acceptor" evidence="10">
    <location>
        <position position="66"/>
    </location>
</feature>
<evidence type="ECO:0000256" key="6">
    <source>
        <dbReference type="ARBA" id="ARBA00022842"/>
    </source>
</evidence>
<evidence type="ECO:0000256" key="4">
    <source>
        <dbReference type="ARBA" id="ARBA00022741"/>
    </source>
</evidence>
<keyword evidence="5 10" id="KW-0378">Hydrolase</keyword>
<organism evidence="12">
    <name type="scientific">uncultured Solirubrobacteraceae bacterium</name>
    <dbReference type="NCBI Taxonomy" id="1162706"/>
    <lineage>
        <taxon>Bacteria</taxon>
        <taxon>Bacillati</taxon>
        <taxon>Actinomycetota</taxon>
        <taxon>Thermoleophilia</taxon>
        <taxon>Solirubrobacterales</taxon>
        <taxon>Solirubrobacteraceae</taxon>
        <taxon>environmental samples</taxon>
    </lineage>
</organism>
<dbReference type="Pfam" id="PF01725">
    <property type="entry name" value="Ham1p_like"/>
    <property type="match status" value="1"/>
</dbReference>
<evidence type="ECO:0000256" key="11">
    <source>
        <dbReference type="RuleBase" id="RU003781"/>
    </source>
</evidence>
<keyword evidence="4 10" id="KW-0547">Nucleotide-binding</keyword>
<dbReference type="GO" id="GO:0009146">
    <property type="term" value="P:purine nucleoside triphosphate catabolic process"/>
    <property type="evidence" value="ECO:0007669"/>
    <property type="project" value="UniProtKB-UniRule"/>
</dbReference>
<dbReference type="InterPro" id="IPR002637">
    <property type="entry name" value="RdgB/HAM1"/>
</dbReference>
<name>A0A6J4SDB4_9ACTN</name>
<proteinExistence type="inferred from homology"/>
<feature type="binding site" evidence="10">
    <location>
        <begin position="175"/>
        <end position="176"/>
    </location>
    <ligand>
        <name>substrate</name>
    </ligand>
</feature>
<dbReference type="InterPro" id="IPR029001">
    <property type="entry name" value="ITPase-like_fam"/>
</dbReference>
<dbReference type="InterPro" id="IPR020922">
    <property type="entry name" value="dITP/XTP_pyrophosphatase"/>
</dbReference>
<evidence type="ECO:0000256" key="7">
    <source>
        <dbReference type="ARBA" id="ARBA00023080"/>
    </source>
</evidence>
<comment type="function">
    <text evidence="10">Pyrophosphatase that catalyzes the hydrolysis of nucleoside triphosphates to their monophosphate derivatives, with a high preference for the non-canonical purine nucleotides XTP (xanthosine triphosphate), dITP (deoxyinosine triphosphate) and ITP. Seems to function as a house-cleaning enzyme that removes non-canonical purine nucleotides from the nucleotide pool, thus preventing their incorporation into DNA/RNA and avoiding chromosomal lesions.</text>
</comment>
<keyword evidence="6 10" id="KW-0460">Magnesium</keyword>
<evidence type="ECO:0000256" key="3">
    <source>
        <dbReference type="ARBA" id="ARBA00022723"/>
    </source>
</evidence>
<evidence type="ECO:0000313" key="12">
    <source>
        <dbReference type="EMBL" id="CAA9492765.1"/>
    </source>
</evidence>
<evidence type="ECO:0000256" key="2">
    <source>
        <dbReference type="ARBA" id="ARBA00011738"/>
    </source>
</evidence>
<comment type="subunit">
    <text evidence="2 10">Homodimer.</text>
</comment>
<keyword evidence="3 10" id="KW-0479">Metal-binding</keyword>
<dbReference type="CDD" id="cd00515">
    <property type="entry name" value="HAM1"/>
    <property type="match status" value="1"/>
</dbReference>
<evidence type="ECO:0000256" key="5">
    <source>
        <dbReference type="ARBA" id="ARBA00022801"/>
    </source>
</evidence>
<dbReference type="PANTHER" id="PTHR11067">
    <property type="entry name" value="INOSINE TRIPHOSPHATE PYROPHOSPHATASE/HAM1 PROTEIN"/>
    <property type="match status" value="1"/>
</dbReference>
<sequence length="190" mass="19836">MELVLASRNAHKLRELERMLGGAVRLIPLPDDVELPAETGDTYAANALIKARAAAAATGRDAIADDSGIEAEALGGAPGVRSARFAGEDASDEENLAKLRAQAPPGSGLRYVCVIAHVAADGAEQLFEGDCRGTVSAEERGDDGFGYDPVFLPTERGGARTMAELGPEEKDAISHRGRAARALTAWLAGR</sequence>
<feature type="binding site" evidence="10">
    <location>
        <begin position="145"/>
        <end position="148"/>
    </location>
    <ligand>
        <name>substrate</name>
    </ligand>
</feature>
<comment type="catalytic activity">
    <reaction evidence="9 10">
        <text>XTP + H2O = XMP + diphosphate + H(+)</text>
        <dbReference type="Rhea" id="RHEA:28610"/>
        <dbReference type="ChEBI" id="CHEBI:15377"/>
        <dbReference type="ChEBI" id="CHEBI:15378"/>
        <dbReference type="ChEBI" id="CHEBI:33019"/>
        <dbReference type="ChEBI" id="CHEBI:57464"/>
        <dbReference type="ChEBI" id="CHEBI:61314"/>
        <dbReference type="EC" id="3.6.1.66"/>
    </reaction>
</comment>
<evidence type="ECO:0000256" key="9">
    <source>
        <dbReference type="ARBA" id="ARBA00052017"/>
    </source>
</evidence>
<dbReference type="FunFam" id="3.90.950.10:FF:000001">
    <property type="entry name" value="dITP/XTP pyrophosphatase"/>
    <property type="match status" value="1"/>
</dbReference>
<evidence type="ECO:0000256" key="10">
    <source>
        <dbReference type="HAMAP-Rule" id="MF_01405"/>
    </source>
</evidence>
<dbReference type="AlphaFoldDB" id="A0A6J4SDB4"/>
<dbReference type="GO" id="GO:0035870">
    <property type="term" value="F:dITP diphosphatase activity"/>
    <property type="evidence" value="ECO:0007669"/>
    <property type="project" value="UniProtKB-UniRule"/>
</dbReference>
<protein>
    <recommendedName>
        <fullName evidence="10">dITP/XTP pyrophosphatase</fullName>
        <ecNumber evidence="10">3.6.1.66</ecNumber>
    </recommendedName>
    <alternativeName>
        <fullName evidence="10">Non-canonical purine NTP pyrophosphatase</fullName>
    </alternativeName>
    <alternativeName>
        <fullName evidence="10">Non-standard purine NTP pyrophosphatase</fullName>
    </alternativeName>
    <alternativeName>
        <fullName evidence="10">Nucleoside-triphosphate diphosphatase</fullName>
    </alternativeName>
    <alternativeName>
        <fullName evidence="10">Nucleoside-triphosphate pyrophosphatase</fullName>
        <shortName evidence="10">NTPase</shortName>
    </alternativeName>
</protein>
<dbReference type="GO" id="GO:0009117">
    <property type="term" value="P:nucleotide metabolic process"/>
    <property type="evidence" value="ECO:0007669"/>
    <property type="project" value="UniProtKB-KW"/>
</dbReference>
<dbReference type="EMBL" id="CADCVS010000205">
    <property type="protein sequence ID" value="CAA9492765.1"/>
    <property type="molecule type" value="Genomic_DNA"/>
</dbReference>
<dbReference type="NCBIfam" id="TIGR00042">
    <property type="entry name" value="RdgB/HAM1 family non-canonical purine NTP pyrophosphatase"/>
    <property type="match status" value="1"/>
</dbReference>
<dbReference type="HAMAP" id="MF_01405">
    <property type="entry name" value="Non_canon_purine_NTPase"/>
    <property type="match status" value="1"/>
</dbReference>
<dbReference type="GO" id="GO:0036220">
    <property type="term" value="F:ITP diphosphatase activity"/>
    <property type="evidence" value="ECO:0007669"/>
    <property type="project" value="UniProtKB-UniRule"/>
</dbReference>
<dbReference type="SUPFAM" id="SSF52972">
    <property type="entry name" value="ITPase-like"/>
    <property type="match status" value="1"/>
</dbReference>
<comment type="catalytic activity">
    <reaction evidence="10">
        <text>ITP + H2O = IMP + diphosphate + H(+)</text>
        <dbReference type="Rhea" id="RHEA:29399"/>
        <dbReference type="ChEBI" id="CHEBI:15377"/>
        <dbReference type="ChEBI" id="CHEBI:15378"/>
        <dbReference type="ChEBI" id="CHEBI:33019"/>
        <dbReference type="ChEBI" id="CHEBI:58053"/>
        <dbReference type="ChEBI" id="CHEBI:61402"/>
        <dbReference type="EC" id="3.6.1.66"/>
    </reaction>
</comment>
<dbReference type="PANTHER" id="PTHR11067:SF9">
    <property type="entry name" value="INOSINE TRIPHOSPHATE PYROPHOSPHATASE"/>
    <property type="match status" value="1"/>
</dbReference>
<dbReference type="GO" id="GO:0017111">
    <property type="term" value="F:ribonucleoside triphosphate phosphatase activity"/>
    <property type="evidence" value="ECO:0007669"/>
    <property type="project" value="InterPro"/>
</dbReference>
<accession>A0A6J4SDB4</accession>